<evidence type="ECO:0000313" key="2">
    <source>
        <dbReference type="EMBL" id="MBE1877891.1"/>
    </source>
</evidence>
<keyword evidence="1" id="KW-0732">Signal</keyword>
<evidence type="ECO:0000256" key="1">
    <source>
        <dbReference type="SAM" id="SignalP"/>
    </source>
</evidence>
<organism evidence="2 3">
    <name type="scientific">Myceligenerans pegani</name>
    <dbReference type="NCBI Taxonomy" id="2776917"/>
    <lineage>
        <taxon>Bacteria</taxon>
        <taxon>Bacillati</taxon>
        <taxon>Actinomycetota</taxon>
        <taxon>Actinomycetes</taxon>
        <taxon>Micrococcales</taxon>
        <taxon>Promicromonosporaceae</taxon>
        <taxon>Myceligenerans</taxon>
    </lineage>
</organism>
<comment type="caution">
    <text evidence="2">The sequence shown here is derived from an EMBL/GenBank/DDBJ whole genome shotgun (WGS) entry which is preliminary data.</text>
</comment>
<protein>
    <submittedName>
        <fullName evidence="2">Uncharacterized protein</fullName>
    </submittedName>
</protein>
<proteinExistence type="predicted"/>
<dbReference type="RefSeq" id="WP_192864445.1">
    <property type="nucleotide sequence ID" value="NZ_JADAQT010000106.1"/>
</dbReference>
<feature type="chain" id="PRO_5045365177" evidence="1">
    <location>
        <begin position="33"/>
        <end position="504"/>
    </location>
</feature>
<keyword evidence="3" id="KW-1185">Reference proteome</keyword>
<feature type="signal peptide" evidence="1">
    <location>
        <begin position="1"/>
        <end position="32"/>
    </location>
</feature>
<gene>
    <name evidence="2" type="ORF">IHE71_19565</name>
</gene>
<accession>A0ABR9N2L9</accession>
<evidence type="ECO:0000313" key="3">
    <source>
        <dbReference type="Proteomes" id="UP000625527"/>
    </source>
</evidence>
<dbReference type="Proteomes" id="UP000625527">
    <property type="component" value="Unassembled WGS sequence"/>
</dbReference>
<dbReference type="EMBL" id="JADAQT010000106">
    <property type="protein sequence ID" value="MBE1877891.1"/>
    <property type="molecule type" value="Genomic_DNA"/>
</dbReference>
<reference evidence="2 3" key="1">
    <citation type="submission" date="2020-10" db="EMBL/GenBank/DDBJ databases">
        <title>Myceligenerans pegani sp. nov., an endophytic actinomycete isolated from Peganum harmala L. in Xinjiang, China.</title>
        <authorList>
            <person name="Xin L."/>
        </authorList>
    </citation>
    <scope>NUCLEOTIDE SEQUENCE [LARGE SCALE GENOMIC DNA]</scope>
    <source>
        <strain evidence="2 3">TRM65318</strain>
    </source>
</reference>
<name>A0ABR9N2L9_9MICO</name>
<sequence length="504" mass="54423">MRSLLRSAVVALSAGAVLLGGLVTPLAPTAEAATRKDSLRVETSAGPLDVTYSVSDVVTGTAPRVARVNFVFNPHGKSLRLSASGKSAIFVESRSDGYGERVYLVKDSGTRAHADFYLDASDPAGTYDIHLELAFTLDGEGNFGTYEESALSFSVKRQTKAAVTARRSGSSVVVSGSLRRAVPQYYNTEVGLKRYPDAKMALYFDPDGSAGPVYKATVTTSSKGTFSKKLAYPGAGRWIARFKGNWGYARSNVRPTGKLAPSADLTKTVKYTEPDNGITMSLKTAARNVTVVGSNDSRMRVDVTGAVSSGRLSLGVDYVCATSRIGRYDWYCSPAVKVSRTHYYANFWIGADDPASVYDLAVWGDFRLDKNSDGNYEDYIDFPADSGLASFTVTKRPNLRTTVSDTTARVGRTVKVSGTLKVPTQADKYNLRGYHPLSGQKLRIYFDPAGSAGPVLKAKVTTGSTGWYSKSFTARKSGTWIVKYAGHSSRYLGATSKKVWMSVR</sequence>